<sequence>MCEAPKRCEVLPEMCEAPEVEALPEMCEDPEGLRPYLRCVRLQRGVRPYLRCVRLLRG</sequence>
<name>A0A9D4M5N9_DREPO</name>
<gene>
    <name evidence="1" type="ORF">DPMN_034414</name>
</gene>
<proteinExistence type="predicted"/>
<reference evidence="1" key="1">
    <citation type="journal article" date="2019" name="bioRxiv">
        <title>The Genome of the Zebra Mussel, Dreissena polymorpha: A Resource for Invasive Species Research.</title>
        <authorList>
            <person name="McCartney M.A."/>
            <person name="Auch B."/>
            <person name="Kono T."/>
            <person name="Mallez S."/>
            <person name="Zhang Y."/>
            <person name="Obille A."/>
            <person name="Becker A."/>
            <person name="Abrahante J.E."/>
            <person name="Garbe J."/>
            <person name="Badalamenti J.P."/>
            <person name="Herman A."/>
            <person name="Mangelson H."/>
            <person name="Liachko I."/>
            <person name="Sullivan S."/>
            <person name="Sone E.D."/>
            <person name="Koren S."/>
            <person name="Silverstein K.A.T."/>
            <person name="Beckman K.B."/>
            <person name="Gohl D.M."/>
        </authorList>
    </citation>
    <scope>NUCLEOTIDE SEQUENCE</scope>
    <source>
        <strain evidence="1">Duluth1</strain>
        <tissue evidence="1">Whole animal</tissue>
    </source>
</reference>
<dbReference type="Proteomes" id="UP000828390">
    <property type="component" value="Unassembled WGS sequence"/>
</dbReference>
<organism evidence="1 2">
    <name type="scientific">Dreissena polymorpha</name>
    <name type="common">Zebra mussel</name>
    <name type="synonym">Mytilus polymorpha</name>
    <dbReference type="NCBI Taxonomy" id="45954"/>
    <lineage>
        <taxon>Eukaryota</taxon>
        <taxon>Metazoa</taxon>
        <taxon>Spiralia</taxon>
        <taxon>Lophotrochozoa</taxon>
        <taxon>Mollusca</taxon>
        <taxon>Bivalvia</taxon>
        <taxon>Autobranchia</taxon>
        <taxon>Heteroconchia</taxon>
        <taxon>Euheterodonta</taxon>
        <taxon>Imparidentia</taxon>
        <taxon>Neoheterodontei</taxon>
        <taxon>Myida</taxon>
        <taxon>Dreissenoidea</taxon>
        <taxon>Dreissenidae</taxon>
        <taxon>Dreissena</taxon>
    </lineage>
</organism>
<keyword evidence="2" id="KW-1185">Reference proteome</keyword>
<evidence type="ECO:0000313" key="1">
    <source>
        <dbReference type="EMBL" id="KAH3871220.1"/>
    </source>
</evidence>
<dbReference type="AlphaFoldDB" id="A0A9D4M5N9"/>
<dbReference type="EMBL" id="JAIWYP010000002">
    <property type="protein sequence ID" value="KAH3871220.1"/>
    <property type="molecule type" value="Genomic_DNA"/>
</dbReference>
<reference evidence="1" key="2">
    <citation type="submission" date="2020-11" db="EMBL/GenBank/DDBJ databases">
        <authorList>
            <person name="McCartney M.A."/>
            <person name="Auch B."/>
            <person name="Kono T."/>
            <person name="Mallez S."/>
            <person name="Becker A."/>
            <person name="Gohl D.M."/>
            <person name="Silverstein K.A.T."/>
            <person name="Koren S."/>
            <person name="Bechman K.B."/>
            <person name="Herman A."/>
            <person name="Abrahante J.E."/>
            <person name="Garbe J."/>
        </authorList>
    </citation>
    <scope>NUCLEOTIDE SEQUENCE</scope>
    <source>
        <strain evidence="1">Duluth1</strain>
        <tissue evidence="1">Whole animal</tissue>
    </source>
</reference>
<protein>
    <submittedName>
        <fullName evidence="1">Uncharacterized protein</fullName>
    </submittedName>
</protein>
<comment type="caution">
    <text evidence="1">The sequence shown here is derived from an EMBL/GenBank/DDBJ whole genome shotgun (WGS) entry which is preliminary data.</text>
</comment>
<accession>A0A9D4M5N9</accession>
<evidence type="ECO:0000313" key="2">
    <source>
        <dbReference type="Proteomes" id="UP000828390"/>
    </source>
</evidence>